<dbReference type="SUPFAM" id="SSF81383">
    <property type="entry name" value="F-box domain"/>
    <property type="match status" value="1"/>
</dbReference>
<keyword evidence="3" id="KW-1185">Reference proteome</keyword>
<organism evidence="2 3">
    <name type="scientific">Aspergillus sclerotioniger CBS 115572</name>
    <dbReference type="NCBI Taxonomy" id="1450535"/>
    <lineage>
        <taxon>Eukaryota</taxon>
        <taxon>Fungi</taxon>
        <taxon>Dikarya</taxon>
        <taxon>Ascomycota</taxon>
        <taxon>Pezizomycotina</taxon>
        <taxon>Eurotiomycetes</taxon>
        <taxon>Eurotiomycetidae</taxon>
        <taxon>Eurotiales</taxon>
        <taxon>Aspergillaceae</taxon>
        <taxon>Aspergillus</taxon>
        <taxon>Aspergillus subgen. Circumdati</taxon>
    </lineage>
</organism>
<evidence type="ECO:0000313" key="2">
    <source>
        <dbReference type="EMBL" id="PWY80785.1"/>
    </source>
</evidence>
<dbReference type="Proteomes" id="UP000246702">
    <property type="component" value="Unassembled WGS sequence"/>
</dbReference>
<protein>
    <recommendedName>
        <fullName evidence="1">F-box domain-containing protein</fullName>
    </recommendedName>
</protein>
<name>A0A317W450_9EURO</name>
<dbReference type="AlphaFoldDB" id="A0A317W450"/>
<comment type="caution">
    <text evidence="2">The sequence shown here is derived from an EMBL/GenBank/DDBJ whole genome shotgun (WGS) entry which is preliminary data.</text>
</comment>
<dbReference type="InterPro" id="IPR001810">
    <property type="entry name" value="F-box_dom"/>
</dbReference>
<sequence length="340" mass="38606">MQLQAKCPPSERCLILELPTEILVEIISHLSVLPEACLALTCKRLFSLCATSLSSTQLRFPGDLAPRFHHENNYNFLTPRWQFAKLLEGKRWQVCSRCLRLHPRASYTSKQLKRMAEDRCCGLGDLGGLVDVCPCKKMTFRDTIDLIELLKIRERSVGALGTQFGLHVQERFPWHSCYQSYGTTTLRIEISPELNDAHQLKITTSYKLSVESGQLGKNGHLTWRLGCAHRTIDLWLASVCQAGVLNLYHSACDLYRQIQTCSICETTLVFPRGHPLHVKSDPEKDLYVFRTERLLGGSAPVLSHAWTVQRIHPTQYQDDTRESGLFFSTSHSFTLGSDNE</sequence>
<accession>A0A317W450</accession>
<dbReference type="Pfam" id="PF00646">
    <property type="entry name" value="F-box"/>
    <property type="match status" value="1"/>
</dbReference>
<dbReference type="RefSeq" id="XP_025465387.1">
    <property type="nucleotide sequence ID" value="XM_025608336.1"/>
</dbReference>
<evidence type="ECO:0000259" key="1">
    <source>
        <dbReference type="PROSITE" id="PS50181"/>
    </source>
</evidence>
<dbReference type="OrthoDB" id="3766406at2759"/>
<proteinExistence type="predicted"/>
<gene>
    <name evidence="2" type="ORF">BO94DRAFT_470492</name>
</gene>
<feature type="domain" description="F-box" evidence="1">
    <location>
        <begin position="12"/>
        <end position="58"/>
    </location>
</feature>
<dbReference type="InterPro" id="IPR036047">
    <property type="entry name" value="F-box-like_dom_sf"/>
</dbReference>
<dbReference type="GeneID" id="37110479"/>
<evidence type="ECO:0000313" key="3">
    <source>
        <dbReference type="Proteomes" id="UP000246702"/>
    </source>
</evidence>
<reference evidence="2 3" key="1">
    <citation type="submission" date="2016-12" db="EMBL/GenBank/DDBJ databases">
        <title>The genomes of Aspergillus section Nigri reveals drivers in fungal speciation.</title>
        <authorList>
            <consortium name="DOE Joint Genome Institute"/>
            <person name="Vesth T.C."/>
            <person name="Nybo J."/>
            <person name="Theobald S."/>
            <person name="Brandl J."/>
            <person name="Frisvad J.C."/>
            <person name="Nielsen K.F."/>
            <person name="Lyhne E.K."/>
            <person name="Kogle M.E."/>
            <person name="Kuo A."/>
            <person name="Riley R."/>
            <person name="Clum A."/>
            <person name="Nolan M."/>
            <person name="Lipzen A."/>
            <person name="Salamov A."/>
            <person name="Henrissat B."/>
            <person name="Wiebenga A."/>
            <person name="De Vries R.P."/>
            <person name="Grigoriev I.V."/>
            <person name="Mortensen U.H."/>
            <person name="Andersen M.R."/>
            <person name="Baker S.E."/>
        </authorList>
    </citation>
    <scope>NUCLEOTIDE SEQUENCE [LARGE SCALE GENOMIC DNA]</scope>
    <source>
        <strain evidence="2 3">CBS 115572</strain>
    </source>
</reference>
<dbReference type="PROSITE" id="PS50181">
    <property type="entry name" value="FBOX"/>
    <property type="match status" value="1"/>
</dbReference>
<dbReference type="STRING" id="1450535.A0A317W450"/>
<dbReference type="EMBL" id="MSFK01000021">
    <property type="protein sequence ID" value="PWY80785.1"/>
    <property type="molecule type" value="Genomic_DNA"/>
</dbReference>